<dbReference type="PANTHER" id="PTHR36529">
    <property type="entry name" value="SLL1095 PROTEIN"/>
    <property type="match status" value="1"/>
</dbReference>
<comment type="caution">
    <text evidence="1">The sequence shown here is derived from an EMBL/GenBank/DDBJ whole genome shotgun (WGS) entry which is preliminary data.</text>
</comment>
<protein>
    <submittedName>
        <fullName evidence="1">TIGR04282 family arsenosugar biosynthesis glycosyltransferase</fullName>
    </submittedName>
</protein>
<dbReference type="InterPro" id="IPR029044">
    <property type="entry name" value="Nucleotide-diphossugar_trans"/>
</dbReference>
<dbReference type="PANTHER" id="PTHR36529:SF1">
    <property type="entry name" value="GLYCOSYLTRANSFERASE"/>
    <property type="match status" value="1"/>
</dbReference>
<dbReference type="Gene3D" id="3.90.550.10">
    <property type="entry name" value="Spore Coat Polysaccharide Biosynthesis Protein SpsA, Chain A"/>
    <property type="match status" value="1"/>
</dbReference>
<keyword evidence="2" id="KW-1185">Reference proteome</keyword>
<name>A0A936ZM77_9BURK</name>
<sequence>MSGCALVIFAKAPVAGLAKTRLIPALGAHGAAALAGRMLAHAVRVGAAAGLDSLEICAAPDASHPVFGRLAHAHGLALSVQGDGDLGARMHRAFTRVLAARRGALLVGTDAPALDADMLAGARAALHTHDAVFVPALDGGYALVGLRAPQPALFEQMAWSTSTVMAGTRERLRAAGLRWAELPAVADVDEPADLAHLPKGWLP</sequence>
<gene>
    <name evidence="1" type="ORF">JI739_00115</name>
</gene>
<dbReference type="Proteomes" id="UP000613011">
    <property type="component" value="Unassembled WGS sequence"/>
</dbReference>
<accession>A0A936ZM77</accession>
<dbReference type="Pfam" id="PF09837">
    <property type="entry name" value="DUF2064"/>
    <property type="match status" value="1"/>
</dbReference>
<organism evidence="1 2">
    <name type="scientific">Ramlibacter aurantiacus</name>
    <dbReference type="NCBI Taxonomy" id="2801330"/>
    <lineage>
        <taxon>Bacteria</taxon>
        <taxon>Pseudomonadati</taxon>
        <taxon>Pseudomonadota</taxon>
        <taxon>Betaproteobacteria</taxon>
        <taxon>Burkholderiales</taxon>
        <taxon>Comamonadaceae</taxon>
        <taxon>Ramlibacter</taxon>
    </lineage>
</organism>
<dbReference type="EMBL" id="JAEQNA010000001">
    <property type="protein sequence ID" value="MBL0418736.1"/>
    <property type="molecule type" value="Genomic_DNA"/>
</dbReference>
<dbReference type="AlphaFoldDB" id="A0A936ZM77"/>
<dbReference type="RefSeq" id="WP_201681824.1">
    <property type="nucleotide sequence ID" value="NZ_JAEQNA010000001.1"/>
</dbReference>
<dbReference type="SUPFAM" id="SSF53448">
    <property type="entry name" value="Nucleotide-diphospho-sugar transferases"/>
    <property type="match status" value="1"/>
</dbReference>
<dbReference type="InterPro" id="IPR018641">
    <property type="entry name" value="Trfase_1_rSAM/seldom-assoc"/>
</dbReference>
<evidence type="ECO:0000313" key="2">
    <source>
        <dbReference type="Proteomes" id="UP000613011"/>
    </source>
</evidence>
<evidence type="ECO:0000313" key="1">
    <source>
        <dbReference type="EMBL" id="MBL0418736.1"/>
    </source>
</evidence>
<reference evidence="1" key="1">
    <citation type="submission" date="2021-01" db="EMBL/GenBank/DDBJ databases">
        <title>Ramlibacter sp. strain AW1 16S ribosomal RNA gene Genome sequencing and assembly.</title>
        <authorList>
            <person name="Kang M."/>
        </authorList>
    </citation>
    <scope>NUCLEOTIDE SEQUENCE</scope>
    <source>
        <strain evidence="1">AW1</strain>
    </source>
</reference>
<dbReference type="NCBIfam" id="TIGR04282">
    <property type="entry name" value="glyco_like_cofC"/>
    <property type="match status" value="1"/>
</dbReference>
<proteinExistence type="predicted"/>